<evidence type="ECO:0000313" key="3">
    <source>
        <dbReference type="Proteomes" id="UP000552097"/>
    </source>
</evidence>
<dbReference type="AlphaFoldDB" id="A0A7W9M0V8"/>
<protein>
    <submittedName>
        <fullName evidence="2">Ketosteroid isomerase-like protein</fullName>
    </submittedName>
</protein>
<dbReference type="SUPFAM" id="SSF54427">
    <property type="entry name" value="NTF2-like"/>
    <property type="match status" value="1"/>
</dbReference>
<dbReference type="GO" id="GO:0016853">
    <property type="term" value="F:isomerase activity"/>
    <property type="evidence" value="ECO:0007669"/>
    <property type="project" value="UniProtKB-KW"/>
</dbReference>
<comment type="caution">
    <text evidence="2">The sequence shown here is derived from an EMBL/GenBank/DDBJ whole genome shotgun (WGS) entry which is preliminary data.</text>
</comment>
<dbReference type="EMBL" id="JACHMO010000001">
    <property type="protein sequence ID" value="MBB5803218.1"/>
    <property type="molecule type" value="Genomic_DNA"/>
</dbReference>
<proteinExistence type="predicted"/>
<dbReference type="Pfam" id="PF12680">
    <property type="entry name" value="SnoaL_2"/>
    <property type="match status" value="1"/>
</dbReference>
<dbReference type="InterPro" id="IPR037401">
    <property type="entry name" value="SnoaL-like"/>
</dbReference>
<sequence length="124" mass="13631">MGRTAPAQEAANLAFVERWVELHNTDPLRMVEECYARDAVIEVPGVERFGVERLRALEESGPPRRTRVLRTIASGEVVVVEGSTATLSDGEPGPEVRWCVVLTIRDGVIVSDHAYLNTHQPTPG</sequence>
<accession>A0A7W9M0V8</accession>
<dbReference type="Proteomes" id="UP000552097">
    <property type="component" value="Unassembled WGS sequence"/>
</dbReference>
<keyword evidence="2" id="KW-0413">Isomerase</keyword>
<dbReference type="Gene3D" id="3.10.450.50">
    <property type="match status" value="1"/>
</dbReference>
<name>A0A7W9M0V8_9PSEU</name>
<evidence type="ECO:0000313" key="2">
    <source>
        <dbReference type="EMBL" id="MBB5803218.1"/>
    </source>
</evidence>
<feature type="domain" description="SnoaL-like" evidence="1">
    <location>
        <begin position="16"/>
        <end position="111"/>
    </location>
</feature>
<dbReference type="InterPro" id="IPR032710">
    <property type="entry name" value="NTF2-like_dom_sf"/>
</dbReference>
<gene>
    <name evidence="2" type="ORF">F4560_002986</name>
</gene>
<dbReference type="RefSeq" id="WP_184920449.1">
    <property type="nucleotide sequence ID" value="NZ_JACHMO010000001.1"/>
</dbReference>
<evidence type="ECO:0000259" key="1">
    <source>
        <dbReference type="Pfam" id="PF12680"/>
    </source>
</evidence>
<keyword evidence="3" id="KW-1185">Reference proteome</keyword>
<reference evidence="2 3" key="1">
    <citation type="submission" date="2020-08" db="EMBL/GenBank/DDBJ databases">
        <title>Sequencing the genomes of 1000 actinobacteria strains.</title>
        <authorList>
            <person name="Klenk H.-P."/>
        </authorList>
    </citation>
    <scope>NUCLEOTIDE SEQUENCE [LARGE SCALE GENOMIC DNA]</scope>
    <source>
        <strain evidence="2 3">DSM 45486</strain>
    </source>
</reference>
<organism evidence="2 3">
    <name type="scientific">Saccharothrix ecbatanensis</name>
    <dbReference type="NCBI Taxonomy" id="1105145"/>
    <lineage>
        <taxon>Bacteria</taxon>
        <taxon>Bacillati</taxon>
        <taxon>Actinomycetota</taxon>
        <taxon>Actinomycetes</taxon>
        <taxon>Pseudonocardiales</taxon>
        <taxon>Pseudonocardiaceae</taxon>
        <taxon>Saccharothrix</taxon>
    </lineage>
</organism>